<feature type="domain" description="Alpha-L-fucosidase C-terminal" evidence="7">
    <location>
        <begin position="451"/>
        <end position="520"/>
    </location>
</feature>
<protein>
    <recommendedName>
        <fullName evidence="2">alpha-L-fucosidase</fullName>
        <ecNumber evidence="2">3.2.1.51</ecNumber>
    </recommendedName>
</protein>
<organism evidence="8 9">
    <name type="scientific">Rhizomicrobium electricum</name>
    <dbReference type="NCBI Taxonomy" id="480070"/>
    <lineage>
        <taxon>Bacteria</taxon>
        <taxon>Pseudomonadati</taxon>
        <taxon>Pseudomonadota</taxon>
        <taxon>Alphaproteobacteria</taxon>
        <taxon>Micropepsales</taxon>
        <taxon>Micropepsaceae</taxon>
        <taxon>Rhizomicrobium</taxon>
    </lineage>
</organism>
<dbReference type="Proteomes" id="UP001499951">
    <property type="component" value="Unassembled WGS sequence"/>
</dbReference>
<proteinExistence type="inferred from homology"/>
<accession>A0ABN1F9H6</accession>
<evidence type="ECO:0000313" key="8">
    <source>
        <dbReference type="EMBL" id="GAA0585726.1"/>
    </source>
</evidence>
<dbReference type="Gene3D" id="3.20.20.80">
    <property type="entry name" value="Glycosidases"/>
    <property type="match status" value="1"/>
</dbReference>
<keyword evidence="4" id="KW-0378">Hydrolase</keyword>
<keyword evidence="3" id="KW-0732">Signal</keyword>
<dbReference type="Pfam" id="PF01120">
    <property type="entry name" value="Alpha_L_fucos"/>
    <property type="match status" value="1"/>
</dbReference>
<gene>
    <name evidence="8" type="ORF">GCM10008942_38340</name>
</gene>
<dbReference type="SUPFAM" id="SSF51445">
    <property type="entry name" value="(Trans)glycosidases"/>
    <property type="match status" value="1"/>
</dbReference>
<evidence type="ECO:0000256" key="1">
    <source>
        <dbReference type="ARBA" id="ARBA00007951"/>
    </source>
</evidence>
<comment type="similarity">
    <text evidence="1">Belongs to the glycosyl hydrolase 29 family.</text>
</comment>
<comment type="caution">
    <text evidence="8">The sequence shown here is derived from an EMBL/GenBank/DDBJ whole genome shotgun (WGS) entry which is preliminary data.</text>
</comment>
<dbReference type="PANTHER" id="PTHR10030">
    <property type="entry name" value="ALPHA-L-FUCOSIDASE"/>
    <property type="match status" value="1"/>
</dbReference>
<evidence type="ECO:0000259" key="7">
    <source>
        <dbReference type="Pfam" id="PF16757"/>
    </source>
</evidence>
<dbReference type="InterPro" id="IPR006311">
    <property type="entry name" value="TAT_signal"/>
</dbReference>
<feature type="domain" description="Glycoside hydrolase family 29 N-terminal" evidence="6">
    <location>
        <begin position="49"/>
        <end position="418"/>
    </location>
</feature>
<dbReference type="RefSeq" id="WP_208393998.1">
    <property type="nucleotide sequence ID" value="NZ_BAAADD010000012.1"/>
</dbReference>
<dbReference type="InterPro" id="IPR057739">
    <property type="entry name" value="Glyco_hydro_29_N"/>
</dbReference>
<evidence type="ECO:0000256" key="2">
    <source>
        <dbReference type="ARBA" id="ARBA00012662"/>
    </source>
</evidence>
<evidence type="ECO:0000259" key="6">
    <source>
        <dbReference type="Pfam" id="PF01120"/>
    </source>
</evidence>
<reference evidence="8 9" key="1">
    <citation type="journal article" date="2019" name="Int. J. Syst. Evol. Microbiol.">
        <title>The Global Catalogue of Microorganisms (GCM) 10K type strain sequencing project: providing services to taxonomists for standard genome sequencing and annotation.</title>
        <authorList>
            <consortium name="The Broad Institute Genomics Platform"/>
            <consortium name="The Broad Institute Genome Sequencing Center for Infectious Disease"/>
            <person name="Wu L."/>
            <person name="Ma J."/>
        </authorList>
    </citation>
    <scope>NUCLEOTIDE SEQUENCE [LARGE SCALE GENOMIC DNA]</scope>
    <source>
        <strain evidence="8 9">JCM 15089</strain>
    </source>
</reference>
<evidence type="ECO:0000256" key="3">
    <source>
        <dbReference type="ARBA" id="ARBA00022729"/>
    </source>
</evidence>
<sequence length="532" mass="59426">MQIDRRTLVKAGSAALTVGMSGNWSHAAASESGQYAAALSTELAAIDNISVSGPYRAEWPSLQTHPMPDWFRDAKFGIFIHWGVYSVPAFANEWYSRNMYVPESEAFKHHVATYGPQSKFGYKDFIPKFKAEKFNAAGWVDLFARAGARYIVPVAEHCDGFAMYASRLTPWNVANMGPKRDTLGELETQIRARGLKFGLSSHRAEHTWWYNEGTRYDSDVRDPRYRGIYGPAQPMTLPADRERIKGEPNSDHLERWLPPTKGFLDDWLGRSGELMTRYKPDLMYFDWWINQTAFEPYLRRFASAFYNQAAALKTGTVISYKMEAFAPNAGLLTIERGKLDTLRLGAWQTETSVSIKSWGYAENDVYRTATSLLCDLVDIVSKNGNLLLNVGPKADGTIPAEASSVLIEMGEWLKTNGEAIYGSRPWVLYGEGETTTGAAEKKEVANQAFSSSDIRFTTKGETLYAIGLAYAGGNRMLIKTLYAGTPYLKGRIAAVELLGTSKPTVWRQTPNGLSVELPERVALPYVLRIRTA</sequence>
<name>A0ABN1F9H6_9PROT</name>
<dbReference type="Gene3D" id="2.60.40.1180">
    <property type="entry name" value="Golgi alpha-mannosidase II"/>
    <property type="match status" value="1"/>
</dbReference>
<dbReference type="PROSITE" id="PS51318">
    <property type="entry name" value="TAT"/>
    <property type="match status" value="1"/>
</dbReference>
<evidence type="ECO:0000256" key="4">
    <source>
        <dbReference type="ARBA" id="ARBA00022801"/>
    </source>
</evidence>
<dbReference type="InterPro" id="IPR017853">
    <property type="entry name" value="GH"/>
</dbReference>
<dbReference type="SMART" id="SM00812">
    <property type="entry name" value="Alpha_L_fucos"/>
    <property type="match status" value="1"/>
</dbReference>
<dbReference type="InterPro" id="IPR031919">
    <property type="entry name" value="Fucosidase_C"/>
</dbReference>
<dbReference type="InterPro" id="IPR000933">
    <property type="entry name" value="Glyco_hydro_29"/>
</dbReference>
<keyword evidence="5" id="KW-0326">Glycosidase</keyword>
<dbReference type="EMBL" id="BAAADD010000012">
    <property type="protein sequence ID" value="GAA0585726.1"/>
    <property type="molecule type" value="Genomic_DNA"/>
</dbReference>
<dbReference type="InterPro" id="IPR013780">
    <property type="entry name" value="Glyco_hydro_b"/>
</dbReference>
<dbReference type="Pfam" id="PF16757">
    <property type="entry name" value="Fucosidase_C"/>
    <property type="match status" value="1"/>
</dbReference>
<keyword evidence="9" id="KW-1185">Reference proteome</keyword>
<dbReference type="PANTHER" id="PTHR10030:SF37">
    <property type="entry name" value="ALPHA-L-FUCOSIDASE-RELATED"/>
    <property type="match status" value="1"/>
</dbReference>
<evidence type="ECO:0000256" key="5">
    <source>
        <dbReference type="ARBA" id="ARBA00023295"/>
    </source>
</evidence>
<dbReference type="EC" id="3.2.1.51" evidence="2"/>
<evidence type="ECO:0000313" key="9">
    <source>
        <dbReference type="Proteomes" id="UP001499951"/>
    </source>
</evidence>